<dbReference type="InterPro" id="IPR011057">
    <property type="entry name" value="Mss4-like_sf"/>
</dbReference>
<evidence type="ECO:0000313" key="5">
    <source>
        <dbReference type="EMBL" id="MFM4892167.1"/>
    </source>
</evidence>
<dbReference type="PROSITE" id="PS51891">
    <property type="entry name" value="CENP_V_GFA"/>
    <property type="match status" value="1"/>
</dbReference>
<comment type="similarity">
    <text evidence="1">Belongs to the Gfa family.</text>
</comment>
<dbReference type="EMBL" id="JBGXBU010000001">
    <property type="protein sequence ID" value="MFM4892167.1"/>
    <property type="molecule type" value="Genomic_DNA"/>
</dbReference>
<evidence type="ECO:0000256" key="1">
    <source>
        <dbReference type="ARBA" id="ARBA00005495"/>
    </source>
</evidence>
<evidence type="ECO:0000256" key="3">
    <source>
        <dbReference type="ARBA" id="ARBA00022833"/>
    </source>
</evidence>
<dbReference type="SUPFAM" id="SSF51316">
    <property type="entry name" value="Mss4-like"/>
    <property type="match status" value="1"/>
</dbReference>
<dbReference type="PANTHER" id="PTHR28620:SF1">
    <property type="entry name" value="CENP-V_GFA DOMAIN-CONTAINING PROTEIN"/>
    <property type="match status" value="1"/>
</dbReference>
<dbReference type="RefSeq" id="WP_408788366.1">
    <property type="nucleotide sequence ID" value="NZ_JBGXBU010000001.1"/>
</dbReference>
<dbReference type="Proteomes" id="UP001630969">
    <property type="component" value="Unassembled WGS sequence"/>
</dbReference>
<dbReference type="InterPro" id="IPR052355">
    <property type="entry name" value="CENP-V-like"/>
</dbReference>
<name>A0ABW9GMK7_9GAMM</name>
<keyword evidence="3" id="KW-0862">Zinc</keyword>
<evidence type="ECO:0000313" key="6">
    <source>
        <dbReference type="Proteomes" id="UP001630969"/>
    </source>
</evidence>
<comment type="caution">
    <text evidence="5">The sequence shown here is derived from an EMBL/GenBank/DDBJ whole genome shotgun (WGS) entry which is preliminary data.</text>
</comment>
<organism evidence="5 6">
    <name type="scientific">Aeromonas bivalvium</name>
    <dbReference type="NCBI Taxonomy" id="440079"/>
    <lineage>
        <taxon>Bacteria</taxon>
        <taxon>Pseudomonadati</taxon>
        <taxon>Pseudomonadota</taxon>
        <taxon>Gammaproteobacteria</taxon>
        <taxon>Aeromonadales</taxon>
        <taxon>Aeromonadaceae</taxon>
        <taxon>Aeromonas</taxon>
    </lineage>
</organism>
<protein>
    <submittedName>
        <fullName evidence="5">GFA family protein</fullName>
    </submittedName>
</protein>
<keyword evidence="2" id="KW-0479">Metal-binding</keyword>
<gene>
    <name evidence="5" type="ORF">ACEUDJ_04640</name>
</gene>
<dbReference type="Pfam" id="PF04828">
    <property type="entry name" value="GFA"/>
    <property type="match status" value="1"/>
</dbReference>
<dbReference type="Gene3D" id="2.170.150.70">
    <property type="match status" value="1"/>
</dbReference>
<dbReference type="GeneID" id="97219361"/>
<sequence length="118" mass="13113">MSKVKTFSGSCHCGAVQFEIDTDLPELTTCDCSICARKNALMVKVHETSMRVLSGMESLTTYQFHTNTAQHYFCSVCGIYPFHRKRVTPDYFGVNVFCLDNFDPTGIPVRATVGAGMK</sequence>
<keyword evidence="6" id="KW-1185">Reference proteome</keyword>
<dbReference type="PANTHER" id="PTHR28620">
    <property type="entry name" value="CENTROMERE PROTEIN V"/>
    <property type="match status" value="1"/>
</dbReference>
<evidence type="ECO:0000256" key="2">
    <source>
        <dbReference type="ARBA" id="ARBA00022723"/>
    </source>
</evidence>
<feature type="domain" description="CENP-V/GFA" evidence="4">
    <location>
        <begin position="7"/>
        <end position="118"/>
    </location>
</feature>
<evidence type="ECO:0000259" key="4">
    <source>
        <dbReference type="PROSITE" id="PS51891"/>
    </source>
</evidence>
<proteinExistence type="inferred from homology"/>
<reference evidence="5 6" key="1">
    <citation type="submission" date="2024-09" db="EMBL/GenBank/DDBJ databases">
        <title>Aeromonas strains Genome sequencing and assembly.</title>
        <authorList>
            <person name="Hu X."/>
            <person name="Tang B."/>
        </authorList>
    </citation>
    <scope>NUCLEOTIDE SEQUENCE [LARGE SCALE GENOMIC DNA]</scope>
    <source>
        <strain evidence="5 6">NB23SCDHY001</strain>
    </source>
</reference>
<dbReference type="InterPro" id="IPR006913">
    <property type="entry name" value="CENP-V/GFA"/>
</dbReference>
<accession>A0ABW9GMK7</accession>